<dbReference type="AlphaFoldDB" id="W4QGV5"/>
<accession>W4QGV5</accession>
<dbReference type="GO" id="GO:0005886">
    <property type="term" value="C:plasma membrane"/>
    <property type="evidence" value="ECO:0007669"/>
    <property type="project" value="UniProtKB-SubCell"/>
</dbReference>
<keyword evidence="5 9" id="KW-0735">Signal-anchor</keyword>
<evidence type="ECO:0000313" key="12">
    <source>
        <dbReference type="EMBL" id="GAE31340.1"/>
    </source>
</evidence>
<evidence type="ECO:0000256" key="8">
    <source>
        <dbReference type="ARBA" id="ARBA00023316"/>
    </source>
</evidence>
<reference evidence="12" key="1">
    <citation type="journal article" date="2014" name="Genome Announc.">
        <title>Draft Genome Sequences of Three Alkaliphilic Bacillus Strains, Bacillus wakoensis JCM 9140T, Bacillus akibai JCM 9157T, and Bacillus hemicellulosilyticus JCM 9152T.</title>
        <authorList>
            <person name="Yuki M."/>
            <person name="Oshima K."/>
            <person name="Suda W."/>
            <person name="Oshida Y."/>
            <person name="Kitamura K."/>
            <person name="Iida T."/>
            <person name="Hattori M."/>
            <person name="Ohkuma M."/>
        </authorList>
    </citation>
    <scope>NUCLEOTIDE SEQUENCE [LARGE SCALE GENOMIC DNA]</scope>
    <source>
        <strain evidence="12">JCM 9152</strain>
    </source>
</reference>
<sequence length="303" mass="33997">MTKKKILISIGIIFGVIFLAVVAYGFYLYKSVSDTASEIHQPIDRTTERRENAVDIENQEPLSFLITGVDSRGETHSGRSDTIIVMTVNPNQQSIKMVSIPRDTRTEIIGRGTIEKINHAYAYGGVEMSMDTVENFLDIPVDHYVSINMEGFKGLVDAVGGVTVDNDFSFTQSGHTFNEGEIYLDGEQALAFSRMRYEDPRGDFGRNDRQRQIVEAMVQEAAHIGSITRVGEILNVVGGSVRTDLSLDEMWKIQSNYRDARHTVEQMQISGSGTTIDGIYYFEVPDEEVARVRDELREHLELG</sequence>
<comment type="subcellular location">
    <subcellularLocation>
        <location evidence="9">Cell membrane</location>
        <topology evidence="9">Single-pass type II membrane protein</topology>
    </subcellularLocation>
</comment>
<dbReference type="GO" id="GO:0016780">
    <property type="term" value="F:phosphotransferase activity, for other substituted phosphate groups"/>
    <property type="evidence" value="ECO:0007669"/>
    <property type="project" value="UniProtKB-UniRule"/>
</dbReference>
<organism evidence="12 13">
    <name type="scientific">Halalkalibacter hemicellulosilyticusJCM 9152</name>
    <dbReference type="NCBI Taxonomy" id="1236971"/>
    <lineage>
        <taxon>Bacteria</taxon>
        <taxon>Bacillati</taxon>
        <taxon>Bacillota</taxon>
        <taxon>Bacilli</taxon>
        <taxon>Bacillales</taxon>
        <taxon>Bacillaceae</taxon>
        <taxon>Halalkalibacter</taxon>
    </lineage>
</organism>
<evidence type="ECO:0000256" key="10">
    <source>
        <dbReference type="SAM" id="Phobius"/>
    </source>
</evidence>
<feature type="topological domain" description="Cytoplasmic" evidence="9">
    <location>
        <begin position="1"/>
        <end position="5"/>
    </location>
</feature>
<evidence type="ECO:0000256" key="6">
    <source>
        <dbReference type="ARBA" id="ARBA00022989"/>
    </source>
</evidence>
<dbReference type="InterPro" id="IPR004474">
    <property type="entry name" value="LytR_CpsA_psr"/>
</dbReference>
<keyword evidence="2 9" id="KW-1003">Cell membrane</keyword>
<feature type="topological domain" description="Extracellular" evidence="9">
    <location>
        <begin position="27"/>
        <end position="303"/>
    </location>
</feature>
<name>W4QGV5_9BACI</name>
<keyword evidence="6 9" id="KW-1133">Transmembrane helix</keyword>
<comment type="caution">
    <text evidence="12">The sequence shown here is derived from an EMBL/GenBank/DDBJ whole genome shotgun (WGS) entry which is preliminary data.</text>
</comment>
<proteinExistence type="inferred from homology"/>
<dbReference type="PANTHER" id="PTHR33392:SF6">
    <property type="entry name" value="POLYISOPRENYL-TEICHOIC ACID--PEPTIDOGLYCAN TEICHOIC ACID TRANSFERASE TAGU"/>
    <property type="match status" value="1"/>
</dbReference>
<dbReference type="HAMAP" id="MF_01140">
    <property type="entry name" value="TagU_transferase"/>
    <property type="match status" value="1"/>
</dbReference>
<dbReference type="PANTHER" id="PTHR33392">
    <property type="entry name" value="POLYISOPRENYL-TEICHOIC ACID--PEPTIDOGLYCAN TEICHOIC ACID TRANSFERASE TAGU"/>
    <property type="match status" value="1"/>
</dbReference>
<evidence type="ECO:0000256" key="5">
    <source>
        <dbReference type="ARBA" id="ARBA00022968"/>
    </source>
</evidence>
<dbReference type="Proteomes" id="UP000018895">
    <property type="component" value="Unassembled WGS sequence"/>
</dbReference>
<dbReference type="NCBIfam" id="TIGR00350">
    <property type="entry name" value="lytR_cpsA_psr"/>
    <property type="match status" value="1"/>
</dbReference>
<comment type="function">
    <text evidence="9">May catalyze the final step in cell wall teichoic acid biosynthesis, the transfer of the anionic cell wall polymers (APs) from their lipid-linked precursor to the cell wall peptidoglycan (PG).</text>
</comment>
<dbReference type="EC" id="2.7.8.-" evidence="9"/>
<keyword evidence="8 9" id="KW-0961">Cell wall biogenesis/degradation</keyword>
<keyword evidence="3 9" id="KW-0808">Transferase</keyword>
<dbReference type="InterPro" id="IPR050922">
    <property type="entry name" value="LytR/CpsA/Psr_CW_biosynth"/>
</dbReference>
<keyword evidence="13" id="KW-1185">Reference proteome</keyword>
<dbReference type="GO" id="GO:0070726">
    <property type="term" value="P:cell wall assembly"/>
    <property type="evidence" value="ECO:0007669"/>
    <property type="project" value="UniProtKB-UniRule"/>
</dbReference>
<dbReference type="RefSeq" id="WP_035344790.1">
    <property type="nucleotide sequence ID" value="NZ_BAUU01000018.1"/>
</dbReference>
<dbReference type="STRING" id="1236971.JCM9152_2801"/>
<keyword evidence="4 9" id="KW-0812">Transmembrane</keyword>
<comment type="similarity">
    <text evidence="1 9">Belongs to the LytR/CpsA/Psr (LCP) family.</text>
</comment>
<dbReference type="InterPro" id="IPR023734">
    <property type="entry name" value="TagU"/>
</dbReference>
<evidence type="ECO:0000256" key="9">
    <source>
        <dbReference type="HAMAP-Rule" id="MF_01140"/>
    </source>
</evidence>
<feature type="transmembrane region" description="Helical" evidence="10">
    <location>
        <begin position="7"/>
        <end position="29"/>
    </location>
</feature>
<comment type="pathway">
    <text evidence="9">Cell wall biogenesis.</text>
</comment>
<gene>
    <name evidence="9" type="primary">tagU</name>
    <name evidence="12" type="ORF">JCM9152_2801</name>
</gene>
<evidence type="ECO:0000256" key="3">
    <source>
        <dbReference type="ARBA" id="ARBA00022679"/>
    </source>
</evidence>
<evidence type="ECO:0000256" key="2">
    <source>
        <dbReference type="ARBA" id="ARBA00022475"/>
    </source>
</evidence>
<dbReference type="Gene3D" id="3.40.630.190">
    <property type="entry name" value="LCP protein"/>
    <property type="match status" value="1"/>
</dbReference>
<evidence type="ECO:0000256" key="1">
    <source>
        <dbReference type="ARBA" id="ARBA00006068"/>
    </source>
</evidence>
<protein>
    <recommendedName>
        <fullName evidence="9">Polyisoprenyl-teichoic acid--peptidoglycan teichoic acid transferase TagU</fullName>
        <ecNumber evidence="9">2.7.8.-</ecNumber>
    </recommendedName>
</protein>
<evidence type="ECO:0000256" key="4">
    <source>
        <dbReference type="ARBA" id="ARBA00022692"/>
    </source>
</evidence>
<dbReference type="Pfam" id="PF03816">
    <property type="entry name" value="LytR_cpsA_psr"/>
    <property type="match status" value="1"/>
</dbReference>
<dbReference type="EMBL" id="BAUU01000018">
    <property type="protein sequence ID" value="GAE31340.1"/>
    <property type="molecule type" value="Genomic_DNA"/>
</dbReference>
<evidence type="ECO:0000259" key="11">
    <source>
        <dbReference type="Pfam" id="PF03816"/>
    </source>
</evidence>
<evidence type="ECO:0000256" key="7">
    <source>
        <dbReference type="ARBA" id="ARBA00023136"/>
    </source>
</evidence>
<feature type="domain" description="Cell envelope-related transcriptional attenuator" evidence="11">
    <location>
        <begin position="79"/>
        <end position="222"/>
    </location>
</feature>
<keyword evidence="7 9" id="KW-0472">Membrane</keyword>
<evidence type="ECO:0000313" key="13">
    <source>
        <dbReference type="Proteomes" id="UP000018895"/>
    </source>
</evidence>